<proteinExistence type="predicted"/>
<dbReference type="OMA" id="RWRFERP"/>
<dbReference type="Proteomes" id="UP000189703">
    <property type="component" value="Unplaced"/>
</dbReference>
<dbReference type="Pfam" id="PF05097">
    <property type="entry name" value="DUF688"/>
    <property type="match status" value="1"/>
</dbReference>
<dbReference type="eggNOG" id="ENOG502S4D5">
    <property type="taxonomic scope" value="Eukaryota"/>
</dbReference>
<organism evidence="2 3">
    <name type="scientific">Nelumbo nucifera</name>
    <name type="common">Sacred lotus</name>
    <dbReference type="NCBI Taxonomy" id="4432"/>
    <lineage>
        <taxon>Eukaryota</taxon>
        <taxon>Viridiplantae</taxon>
        <taxon>Streptophyta</taxon>
        <taxon>Embryophyta</taxon>
        <taxon>Tracheophyta</taxon>
        <taxon>Spermatophyta</taxon>
        <taxon>Magnoliopsida</taxon>
        <taxon>Proteales</taxon>
        <taxon>Nelumbonaceae</taxon>
        <taxon>Nelumbo</taxon>
    </lineage>
</organism>
<dbReference type="AlphaFoldDB" id="A0A1U8AZN8"/>
<dbReference type="KEGG" id="nnu:104605800"/>
<dbReference type="RefSeq" id="XP_010269000.1">
    <property type="nucleotide sequence ID" value="XM_010270698.2"/>
</dbReference>
<gene>
    <name evidence="3" type="primary">LOC104605800</name>
</gene>
<evidence type="ECO:0000313" key="2">
    <source>
        <dbReference type="Proteomes" id="UP000189703"/>
    </source>
</evidence>
<dbReference type="InterPro" id="IPR007789">
    <property type="entry name" value="DUF688"/>
</dbReference>
<dbReference type="GeneID" id="104605800"/>
<keyword evidence="2" id="KW-1185">Reference proteome</keyword>
<feature type="compositionally biased region" description="Basic and acidic residues" evidence="1">
    <location>
        <begin position="70"/>
        <end position="81"/>
    </location>
</feature>
<dbReference type="FunCoup" id="A0A1U8AZN8">
    <property type="interactions" value="100"/>
</dbReference>
<reference evidence="3" key="1">
    <citation type="submission" date="2025-08" db="UniProtKB">
        <authorList>
            <consortium name="RefSeq"/>
        </authorList>
    </citation>
    <scope>IDENTIFICATION</scope>
</reference>
<sequence>MAIDESFKRPGAVPFKWEIRPGVPKAQPPPPPSQKSSAEPRQQLKPPPAGLCFFPPAELGSRSMRSLSRPRSDRWRFDQPHRAHSRSLSLECFPAPFPKRKGSKKSTDDQVEEAEFDYASNLETVSRWLSSTTTCRKPLSPFHDSPSSFSFVSVTSSSMSSRRSPSPFRGSPFSFYSGSARSSPRGAADAEWAGFGLF</sequence>
<dbReference type="PANTHER" id="PTHR35466:SF4">
    <property type="entry name" value="EXPRESSED PROTEIN"/>
    <property type="match status" value="1"/>
</dbReference>
<protein>
    <submittedName>
        <fullName evidence="3">Uncharacterized protein LOC104605800</fullName>
    </submittedName>
</protein>
<accession>A0A1U8AZN8</accession>
<feature type="region of interest" description="Disordered" evidence="1">
    <location>
        <begin position="1"/>
        <end position="89"/>
    </location>
</feature>
<dbReference type="OrthoDB" id="1110378at2759"/>
<evidence type="ECO:0000313" key="3">
    <source>
        <dbReference type="RefSeq" id="XP_010269000.1"/>
    </source>
</evidence>
<dbReference type="PANTHER" id="PTHR35466">
    <property type="entry name" value="SERINE/ARGININE REPETITIVE MATRIX PROTEIN 1"/>
    <property type="match status" value="1"/>
</dbReference>
<evidence type="ECO:0000256" key="1">
    <source>
        <dbReference type="SAM" id="MobiDB-lite"/>
    </source>
</evidence>
<name>A0A1U8AZN8_NELNU</name>